<evidence type="ECO:0000313" key="7">
    <source>
        <dbReference type="Proteomes" id="UP000747542"/>
    </source>
</evidence>
<evidence type="ECO:0000256" key="1">
    <source>
        <dbReference type="ARBA" id="ARBA00015005"/>
    </source>
</evidence>
<dbReference type="InterPro" id="IPR008494">
    <property type="entry name" value="DUF776"/>
</dbReference>
<evidence type="ECO:0000313" key="6">
    <source>
        <dbReference type="EMBL" id="KAG7169346.1"/>
    </source>
</evidence>
<keyword evidence="2" id="KW-0597">Phosphoprotein</keyword>
<proteinExistence type="predicted"/>
<sequence length="304" mass="33526">MLLPVGGQGYPAVNYSGSTSGKDTEKDRAAASPAVNKDDFDVCEGCLRRRAERCPPDEDERSPRGVKYPPFLEYSLANLHLSPGKKKPLLRNSKLAVLGAKYSSELRRGNASSSSGVILELVNSSKDLNNKDLIKEEEESVTTAKVNGAEINSDVRSLDLGKAAPGAFQVPKSGLFESFNERTEAEDFASVCQNNKSDNNNRCSANKKLEFSPHGCKHRGQPKSRRALYKRRCRRRLTEGELPDLTSLSLTETLDVAGGAARSCSQQARSLDYEDVTMDELAAYLDNFLYLPKKMSHMAEMMYT</sequence>
<comment type="caution">
    <text evidence="6">The sequence shown here is derived from an EMBL/GenBank/DDBJ whole genome shotgun (WGS) entry which is preliminary data.</text>
</comment>
<dbReference type="GO" id="GO:0070301">
    <property type="term" value="P:cellular response to hydrogen peroxide"/>
    <property type="evidence" value="ECO:0007669"/>
    <property type="project" value="TreeGrafter"/>
</dbReference>
<organism evidence="6 7">
    <name type="scientific">Homarus americanus</name>
    <name type="common">American lobster</name>
    <dbReference type="NCBI Taxonomy" id="6706"/>
    <lineage>
        <taxon>Eukaryota</taxon>
        <taxon>Metazoa</taxon>
        <taxon>Ecdysozoa</taxon>
        <taxon>Arthropoda</taxon>
        <taxon>Crustacea</taxon>
        <taxon>Multicrustacea</taxon>
        <taxon>Malacostraca</taxon>
        <taxon>Eumalacostraca</taxon>
        <taxon>Eucarida</taxon>
        <taxon>Decapoda</taxon>
        <taxon>Pleocyemata</taxon>
        <taxon>Astacidea</taxon>
        <taxon>Nephropoidea</taxon>
        <taxon>Nephropidae</taxon>
        <taxon>Homarus</taxon>
    </lineage>
</organism>
<dbReference type="AlphaFoldDB" id="A0A8J5K8G0"/>
<dbReference type="Proteomes" id="UP000747542">
    <property type="component" value="Unassembled WGS sequence"/>
</dbReference>
<protein>
    <recommendedName>
        <fullName evidence="1">Oxidative stress-responsive serine-rich protein 1</fullName>
    </recommendedName>
    <alternativeName>
        <fullName evidence="4">Oxidative stress-responsive protein 1</fullName>
    </alternativeName>
    <alternativeName>
        <fullName evidence="3">Peroxide-inducible transcript 1 protein</fullName>
    </alternativeName>
</protein>
<evidence type="ECO:0000256" key="5">
    <source>
        <dbReference type="SAM" id="MobiDB-lite"/>
    </source>
</evidence>
<evidence type="ECO:0000256" key="3">
    <source>
        <dbReference type="ARBA" id="ARBA00029721"/>
    </source>
</evidence>
<dbReference type="PANTHER" id="PTHR31383">
    <property type="entry name" value="OXIDATIVE STRESS-RESPONSE SERINE-RICH PROTEIN 1"/>
    <property type="match status" value="1"/>
</dbReference>
<evidence type="ECO:0000256" key="2">
    <source>
        <dbReference type="ARBA" id="ARBA00022553"/>
    </source>
</evidence>
<reference evidence="6" key="1">
    <citation type="journal article" date="2021" name="Sci. Adv.">
        <title>The American lobster genome reveals insights on longevity, neural, and immune adaptations.</title>
        <authorList>
            <person name="Polinski J.M."/>
            <person name="Zimin A.V."/>
            <person name="Clark K.F."/>
            <person name="Kohn A.B."/>
            <person name="Sadowski N."/>
            <person name="Timp W."/>
            <person name="Ptitsyn A."/>
            <person name="Khanna P."/>
            <person name="Romanova D.Y."/>
            <person name="Williams P."/>
            <person name="Greenwood S.J."/>
            <person name="Moroz L.L."/>
            <person name="Walt D.R."/>
            <person name="Bodnar A.G."/>
        </authorList>
    </citation>
    <scope>NUCLEOTIDE SEQUENCE</scope>
    <source>
        <strain evidence="6">GMGI-L3</strain>
    </source>
</reference>
<feature type="region of interest" description="Disordered" evidence="5">
    <location>
        <begin position="1"/>
        <end position="34"/>
    </location>
</feature>
<dbReference type="EMBL" id="JAHLQT010017232">
    <property type="protein sequence ID" value="KAG7169346.1"/>
    <property type="molecule type" value="Genomic_DNA"/>
</dbReference>
<evidence type="ECO:0000256" key="4">
    <source>
        <dbReference type="ARBA" id="ARBA00031405"/>
    </source>
</evidence>
<dbReference type="PANTHER" id="PTHR31383:SF2">
    <property type="entry name" value="OXIDATIVE STRESS-RESPONSIVE SERINE-RICH PROTEIN 1"/>
    <property type="match status" value="1"/>
</dbReference>
<gene>
    <name evidence="6" type="primary">Oser1-L</name>
    <name evidence="6" type="ORF">Hamer_G024313</name>
</gene>
<keyword evidence="7" id="KW-1185">Reference proteome</keyword>
<accession>A0A8J5K8G0</accession>
<name>A0A8J5K8G0_HOMAM</name>